<feature type="chain" id="PRO_5012577272" description="AAA+ ATPase domain-containing protein" evidence="5">
    <location>
        <begin position="18"/>
        <end position="411"/>
    </location>
</feature>
<dbReference type="InterPro" id="IPR003959">
    <property type="entry name" value="ATPase_AAA_core"/>
</dbReference>
<dbReference type="SMART" id="SM00382">
    <property type="entry name" value="AAA"/>
    <property type="match status" value="1"/>
</dbReference>
<evidence type="ECO:0000313" key="7">
    <source>
        <dbReference type="EMBL" id="GAX10130.1"/>
    </source>
</evidence>
<evidence type="ECO:0000259" key="6">
    <source>
        <dbReference type="SMART" id="SM00382"/>
    </source>
</evidence>
<keyword evidence="2" id="KW-0547">Nucleotide-binding</keyword>
<evidence type="ECO:0000256" key="1">
    <source>
        <dbReference type="ARBA" id="ARBA00010378"/>
    </source>
</evidence>
<keyword evidence="5" id="KW-0732">Signal</keyword>
<sequence length="411" mass="46428">MKFSCAASFLFIASAAAFAPSGISNRQATAIFSDPNQNPFGNQPSIQWGGNDSDPNAKTIRLRERLNEADTERRKAEEEALQRERAAEIRREERMRKIAYMQQMPDNQPAGTVEEFMFKEGVQDQLDKLDRELVGLLPVKKRVKEIAALLVLDKMRRKLGFETSVPSLHMCFTGAPGTGKTTVAVRMGQILAKMGYSRQGHVVLATRDDLVGQYVGHTAPKTKEMIKKAMGGVLLVDEAYYLYNAANDRDYGQESIEILLNVMETQQDDLVVALAGYKDRMDKFFSYIPGMMSRIGNHIDFPNYSAEELVQIASVMAGQLEYDIDNNAYNTFYQYIQKRMELPYFSNARTVRNAMDRARMNSAIRTFDRFAIRGENGGVCTVQDLKSITSEDFQVLLDDILYADADKRIFA</sequence>
<reference evidence="7 8" key="1">
    <citation type="journal article" date="2015" name="Plant Cell">
        <title>Oil accumulation by the oleaginous diatom Fistulifera solaris as revealed by the genome and transcriptome.</title>
        <authorList>
            <person name="Tanaka T."/>
            <person name="Maeda Y."/>
            <person name="Veluchamy A."/>
            <person name="Tanaka M."/>
            <person name="Abida H."/>
            <person name="Marechal E."/>
            <person name="Bowler C."/>
            <person name="Muto M."/>
            <person name="Sunaga Y."/>
            <person name="Tanaka M."/>
            <person name="Yoshino T."/>
            <person name="Taniguchi T."/>
            <person name="Fukuda Y."/>
            <person name="Nemoto M."/>
            <person name="Matsumoto M."/>
            <person name="Wong P.S."/>
            <person name="Aburatani S."/>
            <person name="Fujibuchi W."/>
        </authorList>
    </citation>
    <scope>NUCLEOTIDE SEQUENCE [LARGE SCALE GENOMIC DNA]</scope>
    <source>
        <strain evidence="7 8">JPCC DA0580</strain>
    </source>
</reference>
<comment type="caution">
    <text evidence="7">The sequence shown here is derived from an EMBL/GenBank/DDBJ whole genome shotgun (WGS) entry which is preliminary data.</text>
</comment>
<dbReference type="GO" id="GO:0016887">
    <property type="term" value="F:ATP hydrolysis activity"/>
    <property type="evidence" value="ECO:0007669"/>
    <property type="project" value="InterPro"/>
</dbReference>
<dbReference type="PANTHER" id="PTHR43392">
    <property type="entry name" value="AAA-TYPE ATPASE FAMILY PROTEIN / ANKYRIN REPEAT FAMILY PROTEIN"/>
    <property type="match status" value="1"/>
</dbReference>
<evidence type="ECO:0000256" key="4">
    <source>
        <dbReference type="SAM" id="Coils"/>
    </source>
</evidence>
<dbReference type="InParanoid" id="A0A1Z5J822"/>
<keyword evidence="4" id="KW-0175">Coiled coil</keyword>
<dbReference type="CDD" id="cd00009">
    <property type="entry name" value="AAA"/>
    <property type="match status" value="1"/>
</dbReference>
<dbReference type="InterPro" id="IPR003593">
    <property type="entry name" value="AAA+_ATPase"/>
</dbReference>
<name>A0A1Z5J822_FISSO</name>
<keyword evidence="8" id="KW-1185">Reference proteome</keyword>
<accession>A0A1Z5J822</accession>
<feature type="signal peptide" evidence="5">
    <location>
        <begin position="1"/>
        <end position="17"/>
    </location>
</feature>
<dbReference type="FunFam" id="3.40.50.300:FF:000216">
    <property type="entry name" value="Type VII secretion ATPase EccA"/>
    <property type="match status" value="1"/>
</dbReference>
<protein>
    <recommendedName>
        <fullName evidence="6">AAA+ ATPase domain-containing protein</fullName>
    </recommendedName>
</protein>
<dbReference type="InterPro" id="IPR041627">
    <property type="entry name" value="AAA_lid_6"/>
</dbReference>
<dbReference type="GO" id="GO:0005524">
    <property type="term" value="F:ATP binding"/>
    <property type="evidence" value="ECO:0007669"/>
    <property type="project" value="UniProtKB-KW"/>
</dbReference>
<dbReference type="Gene3D" id="3.40.50.300">
    <property type="entry name" value="P-loop containing nucleotide triphosphate hydrolases"/>
    <property type="match status" value="1"/>
</dbReference>
<dbReference type="InterPro" id="IPR050773">
    <property type="entry name" value="CbxX/CfxQ_RuBisCO_ESX"/>
</dbReference>
<dbReference type="OrthoDB" id="2423195at2759"/>
<comment type="similarity">
    <text evidence="1">Belongs to the CbxX/CfxQ family.</text>
</comment>
<evidence type="ECO:0000256" key="3">
    <source>
        <dbReference type="ARBA" id="ARBA00022840"/>
    </source>
</evidence>
<dbReference type="AlphaFoldDB" id="A0A1Z5J822"/>
<dbReference type="Gene3D" id="1.10.8.60">
    <property type="match status" value="1"/>
</dbReference>
<keyword evidence="3" id="KW-0067">ATP-binding</keyword>
<dbReference type="Pfam" id="PF17866">
    <property type="entry name" value="AAA_lid_6"/>
    <property type="match status" value="1"/>
</dbReference>
<feature type="coiled-coil region" evidence="4">
    <location>
        <begin position="59"/>
        <end position="86"/>
    </location>
</feature>
<evidence type="ECO:0000313" key="8">
    <source>
        <dbReference type="Proteomes" id="UP000198406"/>
    </source>
</evidence>
<evidence type="ECO:0000256" key="2">
    <source>
        <dbReference type="ARBA" id="ARBA00022741"/>
    </source>
</evidence>
<dbReference type="PRINTS" id="PR00819">
    <property type="entry name" value="CBXCFQXSUPER"/>
</dbReference>
<dbReference type="InterPro" id="IPR027417">
    <property type="entry name" value="P-loop_NTPase"/>
</dbReference>
<dbReference type="EMBL" id="BDSP01000016">
    <property type="protein sequence ID" value="GAX10130.1"/>
    <property type="molecule type" value="Genomic_DNA"/>
</dbReference>
<proteinExistence type="inferred from homology"/>
<dbReference type="SUPFAM" id="SSF52540">
    <property type="entry name" value="P-loop containing nucleoside triphosphate hydrolases"/>
    <property type="match status" value="1"/>
</dbReference>
<dbReference type="PRINTS" id="PR00820">
    <property type="entry name" value="CBXXCFQX"/>
</dbReference>
<gene>
    <name evidence="7" type="ORF">FisN_3Lh322</name>
</gene>
<dbReference type="Pfam" id="PF00004">
    <property type="entry name" value="AAA"/>
    <property type="match status" value="1"/>
</dbReference>
<feature type="domain" description="AAA+ ATPase" evidence="6">
    <location>
        <begin position="166"/>
        <end position="305"/>
    </location>
</feature>
<dbReference type="InterPro" id="IPR000641">
    <property type="entry name" value="CbxX/CfxQ"/>
</dbReference>
<organism evidence="7 8">
    <name type="scientific">Fistulifera solaris</name>
    <name type="common">Oleaginous diatom</name>
    <dbReference type="NCBI Taxonomy" id="1519565"/>
    <lineage>
        <taxon>Eukaryota</taxon>
        <taxon>Sar</taxon>
        <taxon>Stramenopiles</taxon>
        <taxon>Ochrophyta</taxon>
        <taxon>Bacillariophyta</taxon>
        <taxon>Bacillariophyceae</taxon>
        <taxon>Bacillariophycidae</taxon>
        <taxon>Naviculales</taxon>
        <taxon>Naviculaceae</taxon>
        <taxon>Fistulifera</taxon>
    </lineage>
</organism>
<dbReference type="InterPro" id="IPR000470">
    <property type="entry name" value="CbxX/CfqX_mono"/>
</dbReference>
<evidence type="ECO:0000256" key="5">
    <source>
        <dbReference type="SAM" id="SignalP"/>
    </source>
</evidence>
<dbReference type="PANTHER" id="PTHR43392:SF2">
    <property type="entry name" value="AAA-TYPE ATPASE FAMILY PROTEIN _ ANKYRIN REPEAT FAMILY PROTEIN"/>
    <property type="match status" value="1"/>
</dbReference>
<dbReference type="Proteomes" id="UP000198406">
    <property type="component" value="Unassembled WGS sequence"/>
</dbReference>